<feature type="compositionally biased region" description="Basic and acidic residues" evidence="7">
    <location>
        <begin position="302"/>
        <end position="311"/>
    </location>
</feature>
<comment type="subcellular location">
    <subcellularLocation>
        <location evidence="1">Cell membrane</location>
        <topology evidence="1">Peripheral membrane protein</topology>
    </subcellularLocation>
</comment>
<evidence type="ECO:0000256" key="7">
    <source>
        <dbReference type="SAM" id="MobiDB-lite"/>
    </source>
</evidence>
<dbReference type="SUPFAM" id="SSF52540">
    <property type="entry name" value="P-loop containing nucleoside triphosphate hydrolases"/>
    <property type="match status" value="1"/>
</dbReference>
<dbReference type="Pfam" id="PF00005">
    <property type="entry name" value="ABC_tran"/>
    <property type="match status" value="1"/>
</dbReference>
<dbReference type="InterPro" id="IPR025302">
    <property type="entry name" value="DrrA1/2-like_C"/>
</dbReference>
<evidence type="ECO:0000313" key="10">
    <source>
        <dbReference type="Proteomes" id="UP001257627"/>
    </source>
</evidence>
<dbReference type="InterPro" id="IPR027417">
    <property type="entry name" value="P-loop_NTPase"/>
</dbReference>
<evidence type="ECO:0000313" key="9">
    <source>
        <dbReference type="EMBL" id="MDU8995639.1"/>
    </source>
</evidence>
<dbReference type="InterPro" id="IPR003439">
    <property type="entry name" value="ABC_transporter-like_ATP-bd"/>
</dbReference>
<sequence>MHHAPGALEVDSLTKRYGTQVALDGMSFSVSPGEVFGFVGSNGAGKTTTMRIAVGVLDTDRGEVRWRGKPVDAESHAVIGYMPEERGLYPKMTVARHLVYLAQLHGLSRADAVTAMQTWTERLGVDKYRDRTVDSLSLGNQQRVQLAAALVHDPQVLLLDEPFSGLDPLAVDTMSAVLREKAAEGVPVLFSSHQLDLVERLCDRIGIVRSGTTVACGSVEELRARGSAGVYVEIDGAPDDWASGVAGVEAHRPEGSGTVVHLNTEADETELVRRALSVGRLRTFQRRQPTLTELFRSYVAAEPHDAGEHENGNGNGNEPEHPGKARKRARRGKREKVTA</sequence>
<dbReference type="GO" id="GO:0005524">
    <property type="term" value="F:ATP binding"/>
    <property type="evidence" value="ECO:0007669"/>
    <property type="project" value="UniProtKB-KW"/>
</dbReference>
<keyword evidence="3" id="KW-0813">Transport</keyword>
<feature type="region of interest" description="Disordered" evidence="7">
    <location>
        <begin position="301"/>
        <end position="339"/>
    </location>
</feature>
<organism evidence="9 10">
    <name type="scientific">Streptomyces mirabilis</name>
    <dbReference type="NCBI Taxonomy" id="68239"/>
    <lineage>
        <taxon>Bacteria</taxon>
        <taxon>Bacillati</taxon>
        <taxon>Actinomycetota</taxon>
        <taxon>Actinomycetes</taxon>
        <taxon>Kitasatosporales</taxon>
        <taxon>Streptomycetaceae</taxon>
        <taxon>Streptomyces</taxon>
    </lineage>
</organism>
<dbReference type="EMBL" id="JARAKF010000001">
    <property type="protein sequence ID" value="MDU8995639.1"/>
    <property type="molecule type" value="Genomic_DNA"/>
</dbReference>
<dbReference type="Gene3D" id="3.40.50.300">
    <property type="entry name" value="P-loop containing nucleotide triphosphate hydrolases"/>
    <property type="match status" value="1"/>
</dbReference>
<dbReference type="Pfam" id="PF13732">
    <property type="entry name" value="DrrA1-3_C"/>
    <property type="match status" value="1"/>
</dbReference>
<reference evidence="9 10" key="1">
    <citation type="submission" date="2023-02" db="EMBL/GenBank/DDBJ databases">
        <authorList>
            <person name="Maleckis M."/>
        </authorList>
    </citation>
    <scope>NUCLEOTIDE SEQUENCE [LARGE SCALE GENOMIC DNA]</scope>
    <source>
        <strain evidence="9 10">P8-A2</strain>
    </source>
</reference>
<comment type="similarity">
    <text evidence="2">Belongs to the ABC transporter superfamily.</text>
</comment>
<evidence type="ECO:0000256" key="1">
    <source>
        <dbReference type="ARBA" id="ARBA00004202"/>
    </source>
</evidence>
<evidence type="ECO:0000256" key="6">
    <source>
        <dbReference type="ARBA" id="ARBA00023251"/>
    </source>
</evidence>
<name>A0ABU3UP09_9ACTN</name>
<evidence type="ECO:0000256" key="4">
    <source>
        <dbReference type="ARBA" id="ARBA00022741"/>
    </source>
</evidence>
<dbReference type="PANTHER" id="PTHR42711">
    <property type="entry name" value="ABC TRANSPORTER ATP-BINDING PROTEIN"/>
    <property type="match status" value="1"/>
</dbReference>
<evidence type="ECO:0000256" key="3">
    <source>
        <dbReference type="ARBA" id="ARBA00022448"/>
    </source>
</evidence>
<dbReference type="PROSITE" id="PS00211">
    <property type="entry name" value="ABC_TRANSPORTER_1"/>
    <property type="match status" value="1"/>
</dbReference>
<evidence type="ECO:0000256" key="2">
    <source>
        <dbReference type="ARBA" id="ARBA00005417"/>
    </source>
</evidence>
<comment type="caution">
    <text evidence="9">The sequence shown here is derived from an EMBL/GenBank/DDBJ whole genome shotgun (WGS) entry which is preliminary data.</text>
</comment>
<dbReference type="PANTHER" id="PTHR42711:SF5">
    <property type="entry name" value="ABC TRANSPORTER ATP-BINDING PROTEIN NATA"/>
    <property type="match status" value="1"/>
</dbReference>
<dbReference type="Proteomes" id="UP001257627">
    <property type="component" value="Unassembled WGS sequence"/>
</dbReference>
<accession>A0ABU3UP09</accession>
<keyword evidence="4" id="KW-0547">Nucleotide-binding</keyword>
<evidence type="ECO:0000256" key="5">
    <source>
        <dbReference type="ARBA" id="ARBA00022840"/>
    </source>
</evidence>
<dbReference type="PROSITE" id="PS50893">
    <property type="entry name" value="ABC_TRANSPORTER_2"/>
    <property type="match status" value="1"/>
</dbReference>
<evidence type="ECO:0000259" key="8">
    <source>
        <dbReference type="PROSITE" id="PS50893"/>
    </source>
</evidence>
<keyword evidence="10" id="KW-1185">Reference proteome</keyword>
<dbReference type="SMART" id="SM00382">
    <property type="entry name" value="AAA"/>
    <property type="match status" value="1"/>
</dbReference>
<keyword evidence="5 9" id="KW-0067">ATP-binding</keyword>
<dbReference type="InterPro" id="IPR050763">
    <property type="entry name" value="ABC_transporter_ATP-binding"/>
</dbReference>
<feature type="compositionally biased region" description="Basic residues" evidence="7">
    <location>
        <begin position="324"/>
        <end position="339"/>
    </location>
</feature>
<keyword evidence="6" id="KW-0046">Antibiotic resistance</keyword>
<protein>
    <submittedName>
        <fullName evidence="9">ATP-binding cassette domain-containing protein</fullName>
    </submittedName>
</protein>
<dbReference type="InterPro" id="IPR017871">
    <property type="entry name" value="ABC_transporter-like_CS"/>
</dbReference>
<proteinExistence type="inferred from homology"/>
<dbReference type="RefSeq" id="WP_316733442.1">
    <property type="nucleotide sequence ID" value="NZ_JARAKF010000001.1"/>
</dbReference>
<feature type="domain" description="ABC transporter" evidence="8">
    <location>
        <begin position="8"/>
        <end position="235"/>
    </location>
</feature>
<dbReference type="InterPro" id="IPR003593">
    <property type="entry name" value="AAA+_ATPase"/>
</dbReference>
<gene>
    <name evidence="9" type="ORF">PU648_25435</name>
</gene>